<gene>
    <name evidence="1" type="ORF">Q7C36_019674</name>
</gene>
<dbReference type="Proteomes" id="UP001187315">
    <property type="component" value="Unassembled WGS sequence"/>
</dbReference>
<proteinExistence type="predicted"/>
<sequence>MTWTKYLWTKQGGRLPIPGAKAQKRKKRSCKADDEIQSYMMDNKRMLTDLQRAEESQVAQEAADFERILKAQQEAEERRFQVMQAQQQATNQLFLQLMGTLASALNPGQPHSHA</sequence>
<keyword evidence="2" id="KW-1185">Reference proteome</keyword>
<accession>A0AA88LSB0</accession>
<organism evidence="1 2">
    <name type="scientific">Tachysurus vachellii</name>
    <name type="common">Darkbarbel catfish</name>
    <name type="synonym">Pelteobagrus vachellii</name>
    <dbReference type="NCBI Taxonomy" id="175792"/>
    <lineage>
        <taxon>Eukaryota</taxon>
        <taxon>Metazoa</taxon>
        <taxon>Chordata</taxon>
        <taxon>Craniata</taxon>
        <taxon>Vertebrata</taxon>
        <taxon>Euteleostomi</taxon>
        <taxon>Actinopterygii</taxon>
        <taxon>Neopterygii</taxon>
        <taxon>Teleostei</taxon>
        <taxon>Ostariophysi</taxon>
        <taxon>Siluriformes</taxon>
        <taxon>Bagridae</taxon>
        <taxon>Tachysurus</taxon>
    </lineage>
</organism>
<evidence type="ECO:0000313" key="1">
    <source>
        <dbReference type="EMBL" id="KAK2823074.1"/>
    </source>
</evidence>
<evidence type="ECO:0000313" key="2">
    <source>
        <dbReference type="Proteomes" id="UP001187315"/>
    </source>
</evidence>
<protein>
    <submittedName>
        <fullName evidence="1">Uncharacterized protein</fullName>
    </submittedName>
</protein>
<dbReference type="AlphaFoldDB" id="A0AA88LSB0"/>
<comment type="caution">
    <text evidence="1">The sequence shown here is derived from an EMBL/GenBank/DDBJ whole genome shotgun (WGS) entry which is preliminary data.</text>
</comment>
<reference evidence="1" key="1">
    <citation type="submission" date="2023-08" db="EMBL/GenBank/DDBJ databases">
        <title>Pelteobagrus vachellii genome.</title>
        <authorList>
            <person name="Liu H."/>
        </authorList>
    </citation>
    <scope>NUCLEOTIDE SEQUENCE</scope>
    <source>
        <strain evidence="1">PRFRI_2022a</strain>
        <tissue evidence="1">Muscle</tissue>
    </source>
</reference>
<dbReference type="EMBL" id="JAVHJS010000021">
    <property type="protein sequence ID" value="KAK2823074.1"/>
    <property type="molecule type" value="Genomic_DNA"/>
</dbReference>
<name>A0AA88LSB0_TACVA</name>